<organism evidence="1 2">
    <name type="scientific">Tribolium castaneum</name>
    <name type="common">Red flour beetle</name>
    <dbReference type="NCBI Taxonomy" id="7070"/>
    <lineage>
        <taxon>Eukaryota</taxon>
        <taxon>Metazoa</taxon>
        <taxon>Ecdysozoa</taxon>
        <taxon>Arthropoda</taxon>
        <taxon>Hexapoda</taxon>
        <taxon>Insecta</taxon>
        <taxon>Pterygota</taxon>
        <taxon>Neoptera</taxon>
        <taxon>Endopterygota</taxon>
        <taxon>Coleoptera</taxon>
        <taxon>Polyphaga</taxon>
        <taxon>Cucujiformia</taxon>
        <taxon>Tenebrionidae</taxon>
        <taxon>Tenebrionidae incertae sedis</taxon>
        <taxon>Tribolium</taxon>
    </lineage>
</organism>
<evidence type="ECO:0000313" key="2">
    <source>
        <dbReference type="Proteomes" id="UP000007266"/>
    </source>
</evidence>
<keyword evidence="2" id="KW-1185">Reference proteome</keyword>
<proteinExistence type="predicted"/>
<dbReference type="Proteomes" id="UP000007266">
    <property type="component" value="Unassembled WGS sequence"/>
</dbReference>
<gene>
    <name evidence="1" type="primary">AUGUSTUS-3.0.2_34957</name>
    <name evidence="1" type="ORF">TcasGA2_TC034957</name>
</gene>
<evidence type="ECO:0000313" key="1">
    <source>
        <dbReference type="EMBL" id="KYB24681.1"/>
    </source>
</evidence>
<dbReference type="EMBL" id="KQ971927">
    <property type="protein sequence ID" value="KYB24681.1"/>
    <property type="molecule type" value="Genomic_DNA"/>
</dbReference>
<sequence>MQLPVVGAVVLKKCSIFSRWFFCNSDPTKADLKDSTFVTKPTLQLIAVLETSRFPYQMPRLGANLKGFDEMAHIKNLISSIQITHCRASAFKFKTFSRNISNTVSSIPGSIRILEVNRCNVLMLGSIKVVSTSFCLSSISTSAPTGSVVCDACRSFRLRACFRGELLDNAVPVCVATLFPVGDANCCSCTDVEGPASSCGGGVAATSSLLVPGSTQELCS</sequence>
<dbReference type="AlphaFoldDB" id="A0A139W9U1"/>
<name>A0A139W9U1_TRICA</name>
<feature type="non-terminal residue" evidence="1">
    <location>
        <position position="220"/>
    </location>
</feature>
<feature type="non-terminal residue" evidence="1">
    <location>
        <position position="1"/>
    </location>
</feature>
<reference evidence="1 2" key="2">
    <citation type="journal article" date="2010" name="Nucleic Acids Res.">
        <title>BeetleBase in 2010: revisions to provide comprehensive genomic information for Tribolium castaneum.</title>
        <authorList>
            <person name="Kim H.S."/>
            <person name="Murphy T."/>
            <person name="Xia J."/>
            <person name="Caragea D."/>
            <person name="Park Y."/>
            <person name="Beeman R.W."/>
            <person name="Lorenzen M.D."/>
            <person name="Butcher S."/>
            <person name="Manak J.R."/>
            <person name="Brown S.J."/>
        </authorList>
    </citation>
    <scope>NUCLEOTIDE SEQUENCE [LARGE SCALE GENOMIC DNA]</scope>
    <source>
        <strain evidence="1 2">Georgia GA2</strain>
    </source>
</reference>
<dbReference type="InParanoid" id="A0A139W9U1"/>
<reference evidence="1 2" key="1">
    <citation type="journal article" date="2008" name="Nature">
        <title>The genome of the model beetle and pest Tribolium castaneum.</title>
        <authorList>
            <consortium name="Tribolium Genome Sequencing Consortium"/>
            <person name="Richards S."/>
            <person name="Gibbs R.A."/>
            <person name="Weinstock G.M."/>
            <person name="Brown S.J."/>
            <person name="Denell R."/>
            <person name="Beeman R.W."/>
            <person name="Gibbs R."/>
            <person name="Beeman R.W."/>
            <person name="Brown S.J."/>
            <person name="Bucher G."/>
            <person name="Friedrich M."/>
            <person name="Grimmelikhuijzen C.J."/>
            <person name="Klingler M."/>
            <person name="Lorenzen M."/>
            <person name="Richards S."/>
            <person name="Roth S."/>
            <person name="Schroder R."/>
            <person name="Tautz D."/>
            <person name="Zdobnov E.M."/>
            <person name="Muzny D."/>
            <person name="Gibbs R.A."/>
            <person name="Weinstock G.M."/>
            <person name="Attaway T."/>
            <person name="Bell S."/>
            <person name="Buhay C.J."/>
            <person name="Chandrabose M.N."/>
            <person name="Chavez D."/>
            <person name="Clerk-Blankenburg K.P."/>
            <person name="Cree A."/>
            <person name="Dao M."/>
            <person name="Davis C."/>
            <person name="Chacko J."/>
            <person name="Dinh H."/>
            <person name="Dugan-Rocha S."/>
            <person name="Fowler G."/>
            <person name="Garner T.T."/>
            <person name="Garnes J."/>
            <person name="Gnirke A."/>
            <person name="Hawes A."/>
            <person name="Hernandez J."/>
            <person name="Hines S."/>
            <person name="Holder M."/>
            <person name="Hume J."/>
            <person name="Jhangiani S.N."/>
            <person name="Joshi V."/>
            <person name="Khan Z.M."/>
            <person name="Jackson L."/>
            <person name="Kovar C."/>
            <person name="Kowis A."/>
            <person name="Lee S."/>
            <person name="Lewis L.R."/>
            <person name="Margolis J."/>
            <person name="Morgan M."/>
            <person name="Nazareth L.V."/>
            <person name="Nguyen N."/>
            <person name="Okwuonu G."/>
            <person name="Parker D."/>
            <person name="Richards S."/>
            <person name="Ruiz S.J."/>
            <person name="Santibanez J."/>
            <person name="Savard J."/>
            <person name="Scherer S.E."/>
            <person name="Schneider B."/>
            <person name="Sodergren E."/>
            <person name="Tautz D."/>
            <person name="Vattahil S."/>
            <person name="Villasana D."/>
            <person name="White C.S."/>
            <person name="Wright R."/>
            <person name="Park Y."/>
            <person name="Beeman R.W."/>
            <person name="Lord J."/>
            <person name="Oppert B."/>
            <person name="Lorenzen M."/>
            <person name="Brown S."/>
            <person name="Wang L."/>
            <person name="Savard J."/>
            <person name="Tautz D."/>
            <person name="Richards S."/>
            <person name="Weinstock G."/>
            <person name="Gibbs R.A."/>
            <person name="Liu Y."/>
            <person name="Worley K."/>
            <person name="Weinstock G."/>
            <person name="Elsik C.G."/>
            <person name="Reese J.T."/>
            <person name="Elhaik E."/>
            <person name="Landan G."/>
            <person name="Graur D."/>
            <person name="Arensburger P."/>
            <person name="Atkinson P."/>
            <person name="Beeman R.W."/>
            <person name="Beidler J."/>
            <person name="Brown S.J."/>
            <person name="Demuth J.P."/>
            <person name="Drury D.W."/>
            <person name="Du Y.Z."/>
            <person name="Fujiwara H."/>
            <person name="Lorenzen M."/>
            <person name="Maselli V."/>
            <person name="Osanai M."/>
            <person name="Park Y."/>
            <person name="Robertson H.M."/>
            <person name="Tu Z."/>
            <person name="Wang J.J."/>
            <person name="Wang S."/>
            <person name="Richards S."/>
            <person name="Song H."/>
            <person name="Zhang L."/>
            <person name="Sodergren E."/>
            <person name="Werner D."/>
            <person name="Stanke M."/>
            <person name="Morgenstern B."/>
            <person name="Solovyev V."/>
            <person name="Kosarev P."/>
            <person name="Brown G."/>
            <person name="Chen H.C."/>
            <person name="Ermolaeva O."/>
            <person name="Hlavina W."/>
            <person name="Kapustin Y."/>
            <person name="Kiryutin B."/>
            <person name="Kitts P."/>
            <person name="Maglott D."/>
            <person name="Pruitt K."/>
            <person name="Sapojnikov V."/>
            <person name="Souvorov A."/>
            <person name="Mackey A.J."/>
            <person name="Waterhouse R.M."/>
            <person name="Wyder S."/>
            <person name="Zdobnov E.M."/>
            <person name="Zdobnov E.M."/>
            <person name="Wyder S."/>
            <person name="Kriventseva E.V."/>
            <person name="Kadowaki T."/>
            <person name="Bork P."/>
            <person name="Aranda M."/>
            <person name="Bao R."/>
            <person name="Beermann A."/>
            <person name="Berns N."/>
            <person name="Bolognesi R."/>
            <person name="Bonneton F."/>
            <person name="Bopp D."/>
            <person name="Brown S.J."/>
            <person name="Bucher G."/>
            <person name="Butts T."/>
            <person name="Chaumot A."/>
            <person name="Denell R.E."/>
            <person name="Ferrier D.E."/>
            <person name="Friedrich M."/>
            <person name="Gordon C.M."/>
            <person name="Jindra M."/>
            <person name="Klingler M."/>
            <person name="Lan Q."/>
            <person name="Lattorff H.M."/>
            <person name="Laudet V."/>
            <person name="von Levetsow C."/>
            <person name="Liu Z."/>
            <person name="Lutz R."/>
            <person name="Lynch J.A."/>
            <person name="da Fonseca R.N."/>
            <person name="Posnien N."/>
            <person name="Reuter R."/>
            <person name="Roth S."/>
            <person name="Savard J."/>
            <person name="Schinko J.B."/>
            <person name="Schmitt C."/>
            <person name="Schoppmeier M."/>
            <person name="Schroder R."/>
            <person name="Shippy T.D."/>
            <person name="Simonnet F."/>
            <person name="Marques-Souza H."/>
            <person name="Tautz D."/>
            <person name="Tomoyasu Y."/>
            <person name="Trauner J."/>
            <person name="Van der Zee M."/>
            <person name="Vervoort M."/>
            <person name="Wittkopp N."/>
            <person name="Wimmer E.A."/>
            <person name="Yang X."/>
            <person name="Jones A.K."/>
            <person name="Sattelle D.B."/>
            <person name="Ebert P.R."/>
            <person name="Nelson D."/>
            <person name="Scott J.G."/>
            <person name="Beeman R.W."/>
            <person name="Muthukrishnan S."/>
            <person name="Kramer K.J."/>
            <person name="Arakane Y."/>
            <person name="Beeman R.W."/>
            <person name="Zhu Q."/>
            <person name="Hogenkamp D."/>
            <person name="Dixit R."/>
            <person name="Oppert B."/>
            <person name="Jiang H."/>
            <person name="Zou Z."/>
            <person name="Marshall J."/>
            <person name="Elpidina E."/>
            <person name="Vinokurov K."/>
            <person name="Oppert C."/>
            <person name="Zou Z."/>
            <person name="Evans J."/>
            <person name="Lu Z."/>
            <person name="Zhao P."/>
            <person name="Sumathipala N."/>
            <person name="Altincicek B."/>
            <person name="Vilcinskas A."/>
            <person name="Williams M."/>
            <person name="Hultmark D."/>
            <person name="Hetru C."/>
            <person name="Jiang H."/>
            <person name="Grimmelikhuijzen C.J."/>
            <person name="Hauser F."/>
            <person name="Cazzamali G."/>
            <person name="Williamson M."/>
            <person name="Park Y."/>
            <person name="Li B."/>
            <person name="Tanaka Y."/>
            <person name="Predel R."/>
            <person name="Neupert S."/>
            <person name="Schachtner J."/>
            <person name="Verleyen P."/>
            <person name="Raible F."/>
            <person name="Bork P."/>
            <person name="Friedrich M."/>
            <person name="Walden K.K."/>
            <person name="Robertson H.M."/>
            <person name="Angeli S."/>
            <person name="Foret S."/>
            <person name="Bucher G."/>
            <person name="Schuetz S."/>
            <person name="Maleszka R."/>
            <person name="Wimmer E.A."/>
            <person name="Beeman R.W."/>
            <person name="Lorenzen M."/>
            <person name="Tomoyasu Y."/>
            <person name="Miller S.C."/>
            <person name="Grossmann D."/>
            <person name="Bucher G."/>
        </authorList>
    </citation>
    <scope>NUCLEOTIDE SEQUENCE [LARGE SCALE GENOMIC DNA]</scope>
    <source>
        <strain evidence="1 2">Georgia GA2</strain>
    </source>
</reference>
<protein>
    <submittedName>
        <fullName evidence="1">Uncharacterized protein</fullName>
    </submittedName>
</protein>
<accession>A0A139W9U1</accession>